<dbReference type="EMBL" id="CM020618">
    <property type="protein sequence ID" value="KAK1857421.1"/>
    <property type="molecule type" value="Genomic_DNA"/>
</dbReference>
<sequence length="1106" mass="120374">MLRNLSGVGTSCMSPPSRRPFPGVVILLSFSSGSRSVRKFPTGSCGLSSRMAFVLNAAILPWTQEPTLGLRICGRRERRASLVGHGSCHGVVRAPLRIPVSCRARSRSGQPGGDNPKPGLTEKLDVIKEEVRTTTNALEMASTERRQVVQRMSDIRRKLEQPGLSASDMADLRADLEDTRVDRASIDDDKKWLTKRLTLLYEELARLNTASKDNASPLAKLPITGPSPLHAEPVTEVARRLRHFIAPNPQFGTGLFERRFGVNPVPAAVRELHAFRMDARGTGYVMGSPGRGKTLLLLLLLLSIVKEPDLVMSLTRAMRDWWQSLPVYVLSFNGITKVTADDHVLAWIDKRLPLLVRIIFVESWDPTSTSNTFGMYRDHVLKLLTEGRVSVAEVEVVATNLVQARLLPSSTNGMRGLLLIDELPRLSFATLSNDECENLLERLQNLSRDKGVLQRMFVGGEGAAGLASSATDTATTRPSAALEQLLPASQAAATATTAEAVATTTAAAISAAKTATRTDAESTSLTGEKNAAGASAAAVADALRRDRAKPITSVEENHTSLPEDPVMVTAEAVRKAVCDWCEALRIRPVMTAFNERFAERQAGARTGSLSTVREVVRIPLLPLEEVQDQQRRRLLDLRVALRRSTAVGQRRLLPVGTVARHLALLTLGHPRAAIVLDGAVEASSDGDHFFSILVDALAPSGLSVAQKSVNILAQHPLVMAVGLLNYDAPSSGTLTEELSWNTVFGEGALMQRPSRRSKTRNPTIIVTFFLAALEARLQMDLASAIAGSGTAANYVLPASDKFGASSQPEHFVVAADLDGGEEDFHEDSVEATVYDISGDDGGLYAACNEVRRALLVGDVPVAWENLFLWTEVLLSCCRALLCRNQAALHASGPLPYCKYSLRKLYPAPDRLTGQARWLSQAAVDASIACRGVVYFSSIPQLLQDYSEEDLLRHVWRPWSSTFPGIDGITFLRCVRGAKGGPRTGELVARAEQYKSGERLVPNEDISNSCSSLRGLFGPELWKQWERRTALIITTRSQAPTRLDLRTHKPTFAIESVIVVDVDSMDKAYGNTIATFAVCADSLFGTHVVSRPSLGQPPNKRHRRASS</sequence>
<organism evidence="1 2">
    <name type="scientific">Pyropia yezoensis</name>
    <name type="common">Susabi-nori</name>
    <name type="synonym">Porphyra yezoensis</name>
    <dbReference type="NCBI Taxonomy" id="2788"/>
    <lineage>
        <taxon>Eukaryota</taxon>
        <taxon>Rhodophyta</taxon>
        <taxon>Bangiophyceae</taxon>
        <taxon>Bangiales</taxon>
        <taxon>Bangiaceae</taxon>
        <taxon>Pyropia</taxon>
    </lineage>
</organism>
<accession>A0ACC3BIT2</accession>
<evidence type="ECO:0000313" key="2">
    <source>
        <dbReference type="Proteomes" id="UP000798662"/>
    </source>
</evidence>
<dbReference type="Proteomes" id="UP000798662">
    <property type="component" value="Chromosome 1"/>
</dbReference>
<protein>
    <submittedName>
        <fullName evidence="1">Uncharacterized protein</fullName>
    </submittedName>
</protein>
<gene>
    <name evidence="1" type="ORF">I4F81_000040</name>
</gene>
<keyword evidence="2" id="KW-1185">Reference proteome</keyword>
<reference evidence="1" key="1">
    <citation type="submission" date="2019-11" db="EMBL/GenBank/DDBJ databases">
        <title>Nori genome reveals adaptations in red seaweeds to the harsh intertidal environment.</title>
        <authorList>
            <person name="Wang D."/>
            <person name="Mao Y."/>
        </authorList>
    </citation>
    <scope>NUCLEOTIDE SEQUENCE</scope>
    <source>
        <tissue evidence="1">Gametophyte</tissue>
    </source>
</reference>
<proteinExistence type="predicted"/>
<name>A0ACC3BIT2_PYRYE</name>
<comment type="caution">
    <text evidence="1">The sequence shown here is derived from an EMBL/GenBank/DDBJ whole genome shotgun (WGS) entry which is preliminary data.</text>
</comment>
<evidence type="ECO:0000313" key="1">
    <source>
        <dbReference type="EMBL" id="KAK1857421.1"/>
    </source>
</evidence>